<evidence type="ECO:0000256" key="1">
    <source>
        <dbReference type="SAM" id="SignalP"/>
    </source>
</evidence>
<accession>A0A127P8E0</accession>
<evidence type="ECO:0000313" key="3">
    <source>
        <dbReference type="Proteomes" id="UP000072421"/>
    </source>
</evidence>
<feature type="chain" id="PRO_5007276707" evidence="1">
    <location>
        <begin position="31"/>
        <end position="186"/>
    </location>
</feature>
<dbReference type="Proteomes" id="UP000072421">
    <property type="component" value="Chromosome"/>
</dbReference>
<feature type="signal peptide" evidence="1">
    <location>
        <begin position="1"/>
        <end position="30"/>
    </location>
</feature>
<dbReference type="AlphaFoldDB" id="A0A127P8E0"/>
<organism evidence="2">
    <name type="scientific">Collimonas fungivorans</name>
    <dbReference type="NCBI Taxonomy" id="158899"/>
    <lineage>
        <taxon>Bacteria</taxon>
        <taxon>Pseudomonadati</taxon>
        <taxon>Pseudomonadota</taxon>
        <taxon>Betaproteobacteria</taxon>
        <taxon>Burkholderiales</taxon>
        <taxon>Oxalobacteraceae</taxon>
        <taxon>Collimonas</taxon>
    </lineage>
</organism>
<protein>
    <submittedName>
        <fullName evidence="2">Flagellar FlhE family protein</fullName>
    </submittedName>
</protein>
<keyword evidence="2" id="KW-0969">Cilium</keyword>
<dbReference type="Pfam" id="PF06366">
    <property type="entry name" value="FlhE"/>
    <property type="match status" value="1"/>
</dbReference>
<sequence length="186" mass="19290">MMKLACRESRLRWLLVCGAAGLLAATNVFAGEQSAAAIDLNTYMGRDQSLPARPGAIRLDSRVAAGGQARVAGSWSASTSTPAMFHRGVSYQSPQINPVGSGVSSGSRTRRVGWRYGFLTAPPAGIHAYLCNYARCVGLSGASGSTGAFDGDNGLSNFVFAFVIDGRGPLTPALQGAAGQILVSYE</sequence>
<evidence type="ECO:0000313" key="2">
    <source>
        <dbReference type="EMBL" id="AMO93925.1"/>
    </source>
</evidence>
<reference evidence="2 3" key="1">
    <citation type="submission" date="2015-11" db="EMBL/GenBank/DDBJ databases">
        <title>Exploring the genomic traits of fungus-feeding bacterial genus Collimonas.</title>
        <authorList>
            <person name="Song C."/>
            <person name="Schmidt R."/>
            <person name="de Jager V."/>
            <person name="Krzyzanowska D."/>
            <person name="Jongedijk E."/>
            <person name="Cankar K."/>
            <person name="Beekwilder J."/>
            <person name="van Veen A."/>
            <person name="de Boer W."/>
            <person name="van Veen J.A."/>
            <person name="Garbeva P."/>
        </authorList>
    </citation>
    <scope>NUCLEOTIDE SEQUENCE [LARGE SCALE GENOMIC DNA]</scope>
    <source>
        <strain evidence="2 3">Ter6</strain>
    </source>
</reference>
<dbReference type="InterPro" id="IPR009420">
    <property type="entry name" value="FlhE"/>
</dbReference>
<gene>
    <name evidence="2" type="primary">flhE</name>
    <name evidence="2" type="ORF">CFter6_1211</name>
</gene>
<dbReference type="PATRIC" id="fig|158899.10.peg.1223"/>
<name>A0A127P8E0_9BURK</name>
<proteinExistence type="predicted"/>
<dbReference type="EMBL" id="CP013232">
    <property type="protein sequence ID" value="AMO93925.1"/>
    <property type="molecule type" value="Genomic_DNA"/>
</dbReference>
<keyword evidence="1" id="KW-0732">Signal</keyword>
<dbReference type="RefSeq" id="WP_061539103.1">
    <property type="nucleotide sequence ID" value="NZ_CP013232.1"/>
</dbReference>
<keyword evidence="2" id="KW-0282">Flagellum</keyword>
<keyword evidence="2" id="KW-0966">Cell projection</keyword>